<gene>
    <name evidence="2" type="ORF">RUMHYD_00366</name>
</gene>
<dbReference type="HOGENOM" id="CLU_024566_8_2_9"/>
<feature type="binding site" evidence="1">
    <location>
        <position position="288"/>
    </location>
    <ligand>
        <name>Mg(2+)</name>
        <dbReference type="ChEBI" id="CHEBI:18420"/>
        <label>1</label>
    </ligand>
</feature>
<comment type="cofactor">
    <cofactor evidence="1">
        <name>Mg(2+)</name>
        <dbReference type="ChEBI" id="CHEBI:18420"/>
    </cofactor>
    <text evidence="1">Binds 2 magnesium ions per subunit.</text>
</comment>
<dbReference type="GO" id="GO:0046872">
    <property type="term" value="F:metal ion binding"/>
    <property type="evidence" value="ECO:0007669"/>
    <property type="project" value="UniProtKB-KW"/>
</dbReference>
<evidence type="ECO:0000313" key="2">
    <source>
        <dbReference type="EMBL" id="EEG50705.1"/>
    </source>
</evidence>
<dbReference type="Pfam" id="PF03747">
    <property type="entry name" value="ADP_ribosyl_GH"/>
    <property type="match status" value="1"/>
</dbReference>
<dbReference type="AlphaFoldDB" id="C0CHQ2"/>
<protein>
    <recommendedName>
        <fullName evidence="4">ADP-ribosyl-[dinitrogen reductase] hydrolase</fullName>
    </recommendedName>
</protein>
<reference evidence="2 3" key="1">
    <citation type="submission" date="2009-01" db="EMBL/GenBank/DDBJ databases">
        <authorList>
            <person name="Fulton L."/>
            <person name="Clifton S."/>
            <person name="Fulton B."/>
            <person name="Xu J."/>
            <person name="Minx P."/>
            <person name="Pepin K.H."/>
            <person name="Johnson M."/>
            <person name="Bhonagiri V."/>
            <person name="Nash W.E."/>
            <person name="Mardis E.R."/>
            <person name="Wilson R.K."/>
        </authorList>
    </citation>
    <scope>NUCLEOTIDE SEQUENCE [LARGE SCALE GENOMIC DNA]</scope>
    <source>
        <strain evidence="3">DSM 10507 / JCM 14656 / S5a33</strain>
    </source>
</reference>
<dbReference type="InterPro" id="IPR005502">
    <property type="entry name" value="Ribosyl_crysJ1"/>
</dbReference>
<dbReference type="SUPFAM" id="SSF101478">
    <property type="entry name" value="ADP-ribosylglycohydrolase"/>
    <property type="match status" value="1"/>
</dbReference>
<sequence>MEADRLLVPGVFRWRQKTVFCHDFIRKFPKDYDTVVMIGAAICPVGNARESRWPGRLQQKCTKKEDKKSVLLGAVIGDIAGSRFEFRNYKKKTGYHLMTGKCFFTDDSVMLIAVAKAMMESAPSFFNLAENAVSDMQQLGRRYPDAGYGEKFYEWIFSDSPKSYGSYGNGAAMRVGGCGQAARSLSEAKRFSKAVTEITHSHPEAIKGAEATTVAVYLANEGESLREIRKVIETEYYSLDFTLDSIRKKYRFDVSCQGSVLQALEAFFESVDFEDAIRNAISIGGDSDTIAAICGSIAGAYYGIPQELEEQTLTYQI</sequence>
<dbReference type="InterPro" id="IPR036705">
    <property type="entry name" value="Ribosyl_crysJ1_sf"/>
</dbReference>
<keyword evidence="1" id="KW-0460">Magnesium</keyword>
<dbReference type="PANTHER" id="PTHR16222">
    <property type="entry name" value="ADP-RIBOSYLGLYCOHYDROLASE"/>
    <property type="match status" value="1"/>
</dbReference>
<feature type="binding site" evidence="1">
    <location>
        <position position="107"/>
    </location>
    <ligand>
        <name>Mg(2+)</name>
        <dbReference type="ChEBI" id="CHEBI:18420"/>
        <label>1</label>
    </ligand>
</feature>
<evidence type="ECO:0008006" key="4">
    <source>
        <dbReference type="Google" id="ProtNLM"/>
    </source>
</evidence>
<comment type="caution">
    <text evidence="2">The sequence shown here is derived from an EMBL/GenBank/DDBJ whole genome shotgun (WGS) entry which is preliminary data.</text>
</comment>
<evidence type="ECO:0000313" key="3">
    <source>
        <dbReference type="Proteomes" id="UP000003100"/>
    </source>
</evidence>
<dbReference type="PATRIC" id="fig|476272.21.peg.3375"/>
<dbReference type="Gene3D" id="1.10.4080.10">
    <property type="entry name" value="ADP-ribosylation/Crystallin J1"/>
    <property type="match status" value="1"/>
</dbReference>
<keyword evidence="3" id="KW-1185">Reference proteome</keyword>
<feature type="binding site" evidence="1">
    <location>
        <position position="106"/>
    </location>
    <ligand>
        <name>Mg(2+)</name>
        <dbReference type="ChEBI" id="CHEBI:18420"/>
        <label>1</label>
    </ligand>
</feature>
<organism evidence="2 3">
    <name type="scientific">Blautia hydrogenotrophica (strain DSM 10507 / JCM 14656 / S5a33)</name>
    <name type="common">Ruminococcus hydrogenotrophicus</name>
    <dbReference type="NCBI Taxonomy" id="476272"/>
    <lineage>
        <taxon>Bacteria</taxon>
        <taxon>Bacillati</taxon>
        <taxon>Bacillota</taxon>
        <taxon>Clostridia</taxon>
        <taxon>Lachnospirales</taxon>
        <taxon>Lachnospiraceae</taxon>
        <taxon>Blautia</taxon>
    </lineage>
</organism>
<feature type="binding site" evidence="1">
    <location>
        <position position="286"/>
    </location>
    <ligand>
        <name>Mg(2+)</name>
        <dbReference type="ChEBI" id="CHEBI:18420"/>
        <label>1</label>
    </ligand>
</feature>
<keyword evidence="1" id="KW-0479">Metal-binding</keyword>
<dbReference type="Proteomes" id="UP000003100">
    <property type="component" value="Unassembled WGS sequence"/>
</dbReference>
<feature type="binding site" evidence="1">
    <location>
        <position position="105"/>
    </location>
    <ligand>
        <name>Mg(2+)</name>
        <dbReference type="ChEBI" id="CHEBI:18420"/>
        <label>1</label>
    </ligand>
</feature>
<dbReference type="eggNOG" id="COG1397">
    <property type="taxonomic scope" value="Bacteria"/>
</dbReference>
<evidence type="ECO:0000256" key="1">
    <source>
        <dbReference type="PIRSR" id="PIRSR605502-1"/>
    </source>
</evidence>
<dbReference type="InterPro" id="IPR050792">
    <property type="entry name" value="ADP-ribosylglycohydrolase"/>
</dbReference>
<dbReference type="PANTHER" id="PTHR16222:SF12">
    <property type="entry name" value="ADP-RIBOSYLGLYCOHYDROLASE-RELATED"/>
    <property type="match status" value="1"/>
</dbReference>
<proteinExistence type="predicted"/>
<name>C0CHQ2_BLAHS</name>
<accession>C0CHQ2</accession>
<reference evidence="2 3" key="2">
    <citation type="submission" date="2009-02" db="EMBL/GenBank/DDBJ databases">
        <title>Draft genome sequence of Blautia hydrogenotrophica DSM 10507 (Ruminococcus hydrogenotrophicus DSM 10507).</title>
        <authorList>
            <person name="Sudarsanam P."/>
            <person name="Ley R."/>
            <person name="Guruge J."/>
            <person name="Turnbaugh P.J."/>
            <person name="Mahowald M."/>
            <person name="Liep D."/>
            <person name="Gordon J."/>
        </authorList>
    </citation>
    <scope>NUCLEOTIDE SEQUENCE [LARGE SCALE GENOMIC DNA]</scope>
    <source>
        <strain evidence="3">DSM 10507 / JCM 14656 / S5a33</strain>
    </source>
</reference>
<dbReference type="EMBL" id="ACBZ01000014">
    <property type="protein sequence ID" value="EEG50705.1"/>
    <property type="molecule type" value="Genomic_DNA"/>
</dbReference>
<feature type="binding site" evidence="1">
    <location>
        <position position="289"/>
    </location>
    <ligand>
        <name>Mg(2+)</name>
        <dbReference type="ChEBI" id="CHEBI:18420"/>
        <label>1</label>
    </ligand>
</feature>